<reference evidence="1" key="1">
    <citation type="journal article" date="2023" name="DNA Res.">
        <title>Chromosome-level genome assembly of Phrynocephalus forsythii using third-generation DNA sequencing and Hi-C analysis.</title>
        <authorList>
            <person name="Qi Y."/>
            <person name="Zhao W."/>
            <person name="Zhao Y."/>
            <person name="Niu C."/>
            <person name="Cao S."/>
            <person name="Zhang Y."/>
        </authorList>
    </citation>
    <scope>NUCLEOTIDE SEQUENCE</scope>
    <source>
        <tissue evidence="1">Muscle</tissue>
    </source>
</reference>
<evidence type="ECO:0000313" key="2">
    <source>
        <dbReference type="Proteomes" id="UP001142489"/>
    </source>
</evidence>
<evidence type="ECO:0000313" key="1">
    <source>
        <dbReference type="EMBL" id="KAJ7308003.1"/>
    </source>
</evidence>
<protein>
    <submittedName>
        <fullName evidence="1">Uncharacterized protein</fullName>
    </submittedName>
</protein>
<sequence length="79" mass="9259">MNGMNSTTSVLSKAIECFEEMHKRVFGVWKRARKLQHLKLRTLKDDDGKLQHLKLRTLKDDDGKLQHLKLRTLKDDDGQ</sequence>
<proteinExistence type="predicted"/>
<gene>
    <name evidence="1" type="ORF">JRQ81_008503</name>
</gene>
<name>A0A9Q1AS43_9SAUR</name>
<comment type="caution">
    <text evidence="1">The sequence shown here is derived from an EMBL/GenBank/DDBJ whole genome shotgun (WGS) entry which is preliminary data.</text>
</comment>
<dbReference type="EMBL" id="JAPFRF010000018">
    <property type="protein sequence ID" value="KAJ7308003.1"/>
    <property type="molecule type" value="Genomic_DNA"/>
</dbReference>
<keyword evidence="2" id="KW-1185">Reference proteome</keyword>
<accession>A0A9Q1AS43</accession>
<dbReference type="AlphaFoldDB" id="A0A9Q1AS43"/>
<organism evidence="1 2">
    <name type="scientific">Phrynocephalus forsythii</name>
    <dbReference type="NCBI Taxonomy" id="171643"/>
    <lineage>
        <taxon>Eukaryota</taxon>
        <taxon>Metazoa</taxon>
        <taxon>Chordata</taxon>
        <taxon>Craniata</taxon>
        <taxon>Vertebrata</taxon>
        <taxon>Euteleostomi</taxon>
        <taxon>Lepidosauria</taxon>
        <taxon>Squamata</taxon>
        <taxon>Bifurcata</taxon>
        <taxon>Unidentata</taxon>
        <taxon>Episquamata</taxon>
        <taxon>Toxicofera</taxon>
        <taxon>Iguania</taxon>
        <taxon>Acrodonta</taxon>
        <taxon>Agamidae</taxon>
        <taxon>Agaminae</taxon>
        <taxon>Phrynocephalus</taxon>
    </lineage>
</organism>
<dbReference type="Proteomes" id="UP001142489">
    <property type="component" value="Unassembled WGS sequence"/>
</dbReference>